<evidence type="ECO:0000256" key="3">
    <source>
        <dbReference type="ARBA" id="ARBA00022475"/>
    </source>
</evidence>
<keyword evidence="4 9" id="KW-0732">Signal</keyword>
<protein>
    <submittedName>
        <fullName evidence="10">Sugar ABC transporter substrate-binding protein</fullName>
    </submittedName>
</protein>
<evidence type="ECO:0000313" key="10">
    <source>
        <dbReference type="EMBL" id="KXG87206.1"/>
    </source>
</evidence>
<dbReference type="Gene3D" id="3.40.190.10">
    <property type="entry name" value="Periplasmic binding protein-like II"/>
    <property type="match status" value="1"/>
</dbReference>
<comment type="subcellular location">
    <subcellularLocation>
        <location evidence="1">Periplasm</location>
    </subcellularLocation>
</comment>
<dbReference type="STRING" id="2052828.ATO67_20895"/>
<organism evidence="10 11">
    <name type="scientific">Agrobacterium bohemicum</name>
    <dbReference type="NCBI Taxonomy" id="2052828"/>
    <lineage>
        <taxon>Bacteria</taxon>
        <taxon>Pseudomonadati</taxon>
        <taxon>Pseudomonadota</taxon>
        <taxon>Alphaproteobacteria</taxon>
        <taxon>Hyphomicrobiales</taxon>
        <taxon>Rhizobiaceae</taxon>
        <taxon>Rhizobium/Agrobacterium group</taxon>
        <taxon>Agrobacterium</taxon>
    </lineage>
</organism>
<keyword evidence="11" id="KW-1185">Reference proteome</keyword>
<evidence type="ECO:0000256" key="4">
    <source>
        <dbReference type="ARBA" id="ARBA00022729"/>
    </source>
</evidence>
<evidence type="ECO:0000256" key="8">
    <source>
        <dbReference type="ARBA" id="ARBA00023288"/>
    </source>
</evidence>
<name>A0A135P735_9HYPH</name>
<dbReference type="GO" id="GO:0042597">
    <property type="term" value="C:periplasmic space"/>
    <property type="evidence" value="ECO:0007669"/>
    <property type="project" value="UniProtKB-SubCell"/>
</dbReference>
<comment type="caution">
    <text evidence="10">The sequence shown here is derived from an EMBL/GenBank/DDBJ whole genome shotgun (WGS) entry which is preliminary data.</text>
</comment>
<evidence type="ECO:0000256" key="2">
    <source>
        <dbReference type="ARBA" id="ARBA00008520"/>
    </source>
</evidence>
<dbReference type="RefSeq" id="WP_067653574.1">
    <property type="nucleotide sequence ID" value="NZ_KQ961037.1"/>
</dbReference>
<gene>
    <name evidence="10" type="ORF">ATO67_20895</name>
</gene>
<dbReference type="PANTHER" id="PTHR43649">
    <property type="entry name" value="ARABINOSE-BINDING PROTEIN-RELATED"/>
    <property type="match status" value="1"/>
</dbReference>
<keyword evidence="6" id="KW-0472">Membrane</keyword>
<evidence type="ECO:0000256" key="9">
    <source>
        <dbReference type="SAM" id="SignalP"/>
    </source>
</evidence>
<keyword evidence="3" id="KW-1003">Cell membrane</keyword>
<evidence type="ECO:0000256" key="5">
    <source>
        <dbReference type="ARBA" id="ARBA00022764"/>
    </source>
</evidence>
<dbReference type="CDD" id="cd13585">
    <property type="entry name" value="PBP2_TMBP_like"/>
    <property type="match status" value="1"/>
</dbReference>
<sequence length="432" mass="46569">MHKTSLKSLLVGCAVLCGAHGAQAQSISVWSRQTDESISVLKALTDAFTADSGIKVETFNTGIDFEQRLARAAAGRTLPDIVLNDTTAMGQMNQMGILKPIDPSKIAGSQDVSTSAWDGAKASDGQFYSVPISAQSFAMFIRKDWREKLNMPQPKTWDDVRKLAEAFTKQDPDGNGKADTFGMAIPGSTTRGYASWFMSSFIWQAGGDYVKQLPDGFVPTLDTPQVAEALTYVRGMICDKLAQPGAINATTGDTLPTFRSGQTGIFVSGPYHIPQIDAEPGKDKTEVVMLPAGPGGIASLSEGTSAYLLKSVKDEDAANKFLAFLVSPKGQEIAMAQGSGRTPIVRLPVNTKVDVNAVRQDPRWMVFKETFDKYGHYMPAVPNWTAIRTVTGEGFNRILAQCDADVPTELKALNEQVKIELSGQNALSASQQ</sequence>
<dbReference type="SUPFAM" id="SSF53850">
    <property type="entry name" value="Periplasmic binding protein-like II"/>
    <property type="match status" value="1"/>
</dbReference>
<dbReference type="InterPro" id="IPR050490">
    <property type="entry name" value="Bact_solute-bd_prot1"/>
</dbReference>
<evidence type="ECO:0000256" key="7">
    <source>
        <dbReference type="ARBA" id="ARBA00023139"/>
    </source>
</evidence>
<keyword evidence="5" id="KW-0574">Periplasm</keyword>
<comment type="similarity">
    <text evidence="2">Belongs to the bacterial solute-binding protein 1 family.</text>
</comment>
<dbReference type="EMBL" id="LNUW01000008">
    <property type="protein sequence ID" value="KXG87206.1"/>
    <property type="molecule type" value="Genomic_DNA"/>
</dbReference>
<feature type="chain" id="PRO_5007467049" evidence="9">
    <location>
        <begin position="25"/>
        <end position="432"/>
    </location>
</feature>
<accession>A0A135P735</accession>
<keyword evidence="8" id="KW-0449">Lipoprotein</keyword>
<reference evidence="10 11" key="1">
    <citation type="submission" date="2015-11" db="EMBL/GenBank/DDBJ databases">
        <title>Draft genome sequence of Agrobacterium sp. R89-1.</title>
        <authorList>
            <person name="Zahradnik J."/>
            <person name="Kyslikova E."/>
            <person name="Palyzova A."/>
            <person name="Kyslik P."/>
        </authorList>
    </citation>
    <scope>NUCLEOTIDE SEQUENCE [LARGE SCALE GENOMIC DNA]</scope>
    <source>
        <strain evidence="10 11">R89-1</strain>
    </source>
</reference>
<dbReference type="AlphaFoldDB" id="A0A135P735"/>
<evidence type="ECO:0000256" key="6">
    <source>
        <dbReference type="ARBA" id="ARBA00023136"/>
    </source>
</evidence>
<dbReference type="Pfam" id="PF01547">
    <property type="entry name" value="SBP_bac_1"/>
    <property type="match status" value="1"/>
</dbReference>
<proteinExistence type="inferred from homology"/>
<dbReference type="PANTHER" id="PTHR43649:SF33">
    <property type="entry name" value="POLYGALACTURONAN_RHAMNOGALACTURONAN-BINDING PROTEIN YTCQ"/>
    <property type="match status" value="1"/>
</dbReference>
<feature type="signal peptide" evidence="9">
    <location>
        <begin position="1"/>
        <end position="24"/>
    </location>
</feature>
<evidence type="ECO:0000256" key="1">
    <source>
        <dbReference type="ARBA" id="ARBA00004418"/>
    </source>
</evidence>
<evidence type="ECO:0000313" key="11">
    <source>
        <dbReference type="Proteomes" id="UP000070498"/>
    </source>
</evidence>
<dbReference type="Proteomes" id="UP000070498">
    <property type="component" value="Unassembled WGS sequence"/>
</dbReference>
<keyword evidence="7" id="KW-0564">Palmitate</keyword>
<dbReference type="InterPro" id="IPR006059">
    <property type="entry name" value="SBP"/>
</dbReference>